<organism evidence="1 2">
    <name type="scientific">Aneurinibacillus aneurinilyticus ATCC 12856</name>
    <dbReference type="NCBI Taxonomy" id="649747"/>
    <lineage>
        <taxon>Bacteria</taxon>
        <taxon>Bacillati</taxon>
        <taxon>Bacillota</taxon>
        <taxon>Bacilli</taxon>
        <taxon>Bacillales</taxon>
        <taxon>Paenibacillaceae</taxon>
        <taxon>Aneurinibacillus group</taxon>
        <taxon>Aneurinibacillus</taxon>
    </lineage>
</organism>
<reference evidence="1 2" key="1">
    <citation type="submission" date="2013-08" db="EMBL/GenBank/DDBJ databases">
        <authorList>
            <person name="Weinstock G."/>
            <person name="Sodergren E."/>
            <person name="Wylie T."/>
            <person name="Fulton L."/>
            <person name="Fulton R."/>
            <person name="Fronick C."/>
            <person name="O'Laughlin M."/>
            <person name="Godfrey J."/>
            <person name="Miner T."/>
            <person name="Herter B."/>
            <person name="Appelbaum E."/>
            <person name="Cordes M."/>
            <person name="Lek S."/>
            <person name="Wollam A."/>
            <person name="Pepin K.H."/>
            <person name="Palsikar V.B."/>
            <person name="Mitreva M."/>
            <person name="Wilson R.K."/>
        </authorList>
    </citation>
    <scope>NUCLEOTIDE SEQUENCE [LARGE SCALE GENOMIC DNA]</scope>
    <source>
        <strain evidence="1 2">ATCC 12856</strain>
    </source>
</reference>
<keyword evidence="2" id="KW-1185">Reference proteome</keyword>
<dbReference type="STRING" id="649747.HMPREF0083_02193"/>
<proteinExistence type="predicted"/>
<accession>U1WM59</accession>
<dbReference type="AlphaFoldDB" id="U1WM59"/>
<dbReference type="HOGENOM" id="CLU_3094970_0_0_9"/>
<sequence length="51" mass="5823">MVGRRRFGKKKRVDAPSALPSYLSPQTCADLSNQMYIDLYAFSLSFYAIMN</sequence>
<protein>
    <submittedName>
        <fullName evidence="1">Uncharacterized protein</fullName>
    </submittedName>
</protein>
<evidence type="ECO:0000313" key="2">
    <source>
        <dbReference type="Proteomes" id="UP000016511"/>
    </source>
</evidence>
<comment type="caution">
    <text evidence="1">The sequence shown here is derived from an EMBL/GenBank/DDBJ whole genome shotgun (WGS) entry which is preliminary data.</text>
</comment>
<evidence type="ECO:0000313" key="1">
    <source>
        <dbReference type="EMBL" id="ERI09679.1"/>
    </source>
</evidence>
<dbReference type="EMBL" id="AWSJ01000140">
    <property type="protein sequence ID" value="ERI09679.1"/>
    <property type="molecule type" value="Genomic_DNA"/>
</dbReference>
<gene>
    <name evidence="1" type="ORF">HMPREF0083_02193</name>
</gene>
<dbReference type="Proteomes" id="UP000016511">
    <property type="component" value="Unassembled WGS sequence"/>
</dbReference>
<name>U1WM59_ANEAE</name>